<evidence type="ECO:0000256" key="3">
    <source>
        <dbReference type="ARBA" id="ARBA00022475"/>
    </source>
</evidence>
<keyword evidence="12" id="KW-1185">Reference proteome</keyword>
<reference evidence="11" key="1">
    <citation type="submission" date="2023-02" db="EMBL/GenBank/DDBJ databases">
        <title>Description of Roseinatronobacter alkalisoli sp. nov., an alkaliphilic bacerium isolated from soda soil.</title>
        <authorList>
            <person name="Wei W."/>
        </authorList>
    </citation>
    <scope>NUCLEOTIDE SEQUENCE</scope>
    <source>
        <strain evidence="11">HJB301</strain>
    </source>
</reference>
<evidence type="ECO:0000256" key="4">
    <source>
        <dbReference type="ARBA" id="ARBA00022519"/>
    </source>
</evidence>
<evidence type="ECO:0000313" key="11">
    <source>
        <dbReference type="EMBL" id="MDD7973762.1"/>
    </source>
</evidence>
<keyword evidence="4 9" id="KW-0997">Cell inner membrane</keyword>
<dbReference type="EMBL" id="JAQZSM010000055">
    <property type="protein sequence ID" value="MDD7973762.1"/>
    <property type="molecule type" value="Genomic_DNA"/>
</dbReference>
<comment type="function">
    <text evidence="9">Part of the tripartite ATP-independent periplasmic (TRAP) transport system.</text>
</comment>
<keyword evidence="2 9" id="KW-0813">Transport</keyword>
<feature type="transmembrane region" description="Helical" evidence="9">
    <location>
        <begin position="63"/>
        <end position="81"/>
    </location>
</feature>
<keyword evidence="6 9" id="KW-1133">Transmembrane helix</keyword>
<evidence type="ECO:0000256" key="1">
    <source>
        <dbReference type="ARBA" id="ARBA00004429"/>
    </source>
</evidence>
<evidence type="ECO:0000259" key="10">
    <source>
        <dbReference type="Pfam" id="PF04290"/>
    </source>
</evidence>
<organism evidence="11 12">
    <name type="scientific">Roseinatronobacter alkalisoli</name>
    <dbReference type="NCBI Taxonomy" id="3028235"/>
    <lineage>
        <taxon>Bacteria</taxon>
        <taxon>Pseudomonadati</taxon>
        <taxon>Pseudomonadota</taxon>
        <taxon>Alphaproteobacteria</taxon>
        <taxon>Rhodobacterales</taxon>
        <taxon>Paracoccaceae</taxon>
        <taxon>Roseinatronobacter</taxon>
    </lineage>
</organism>
<evidence type="ECO:0000256" key="9">
    <source>
        <dbReference type="RuleBase" id="RU369079"/>
    </source>
</evidence>
<feature type="transmembrane region" description="Helical" evidence="9">
    <location>
        <begin position="102"/>
        <end position="122"/>
    </location>
</feature>
<dbReference type="InterPro" id="IPR055348">
    <property type="entry name" value="DctQ"/>
</dbReference>
<dbReference type="InterPro" id="IPR007387">
    <property type="entry name" value="TRAP_DctQ"/>
</dbReference>
<name>A0ABT5TF65_9RHOB</name>
<protein>
    <recommendedName>
        <fullName evidence="9">TRAP transporter small permease protein</fullName>
    </recommendedName>
</protein>
<feature type="transmembrane region" description="Helical" evidence="9">
    <location>
        <begin position="31"/>
        <end position="51"/>
    </location>
</feature>
<keyword evidence="3" id="KW-1003">Cell membrane</keyword>
<gene>
    <name evidence="11" type="ORF">PUT78_22165</name>
</gene>
<comment type="subunit">
    <text evidence="9">The complex comprises the extracytoplasmic solute receptor protein and the two transmembrane proteins.</text>
</comment>
<evidence type="ECO:0000256" key="2">
    <source>
        <dbReference type="ARBA" id="ARBA00022448"/>
    </source>
</evidence>
<dbReference type="Pfam" id="PF04290">
    <property type="entry name" value="DctQ"/>
    <property type="match status" value="1"/>
</dbReference>
<keyword evidence="5 9" id="KW-0812">Transmembrane</keyword>
<dbReference type="RefSeq" id="WP_274354423.1">
    <property type="nucleotide sequence ID" value="NZ_JAQZSM010000055.1"/>
</dbReference>
<feature type="transmembrane region" description="Helical" evidence="9">
    <location>
        <begin position="142"/>
        <end position="163"/>
    </location>
</feature>
<dbReference type="PANTHER" id="PTHR35011:SF11">
    <property type="entry name" value="TRAP TRANSPORTER SMALL PERMEASE PROTEIN"/>
    <property type="match status" value="1"/>
</dbReference>
<comment type="caution">
    <text evidence="11">The sequence shown here is derived from an EMBL/GenBank/DDBJ whole genome shotgun (WGS) entry which is preliminary data.</text>
</comment>
<proteinExistence type="inferred from homology"/>
<comment type="subcellular location">
    <subcellularLocation>
        <location evidence="1 9">Cell inner membrane</location>
        <topology evidence="1 9">Multi-pass membrane protein</topology>
    </subcellularLocation>
</comment>
<comment type="similarity">
    <text evidence="8 9">Belongs to the TRAP transporter small permease family.</text>
</comment>
<evidence type="ECO:0000256" key="6">
    <source>
        <dbReference type="ARBA" id="ARBA00022989"/>
    </source>
</evidence>
<evidence type="ECO:0000256" key="5">
    <source>
        <dbReference type="ARBA" id="ARBA00022692"/>
    </source>
</evidence>
<evidence type="ECO:0000256" key="8">
    <source>
        <dbReference type="ARBA" id="ARBA00038436"/>
    </source>
</evidence>
<feature type="domain" description="Tripartite ATP-independent periplasmic transporters DctQ component" evidence="10">
    <location>
        <begin position="40"/>
        <end position="167"/>
    </location>
</feature>
<dbReference type="Proteomes" id="UP001431784">
    <property type="component" value="Unassembled WGS sequence"/>
</dbReference>
<keyword evidence="7 9" id="KW-0472">Membrane</keyword>
<evidence type="ECO:0000256" key="7">
    <source>
        <dbReference type="ARBA" id="ARBA00023136"/>
    </source>
</evidence>
<dbReference type="PANTHER" id="PTHR35011">
    <property type="entry name" value="2,3-DIKETO-L-GULONATE TRAP TRANSPORTER SMALL PERMEASE PROTEIN YIAM"/>
    <property type="match status" value="1"/>
</dbReference>
<sequence length="187" mass="21569">MSQRHDPPPQPPDHQRNDDVDLSDLRWDDSIVFIVFWVLAFVLFLQFFTRYVLNNSLGWTEEIARFLLIGVTFIGAVMATRKHSHIAVEFIYRWVPRPLRRVAQTSIDLVSVGFFAIMSWYSYQVSGRTQQMMVSIDVPKSIVYLIVSVSFASMAFCAARNMIKHLRTGTSKLIDPELAEQQRLGID</sequence>
<accession>A0ABT5TF65</accession>
<evidence type="ECO:0000313" key="12">
    <source>
        <dbReference type="Proteomes" id="UP001431784"/>
    </source>
</evidence>